<dbReference type="AlphaFoldDB" id="A0A644YGJ6"/>
<dbReference type="PANTHER" id="PTHR34390">
    <property type="entry name" value="UPF0442 PROTEIN YJJB-RELATED"/>
    <property type="match status" value="1"/>
</dbReference>
<comment type="caution">
    <text evidence="10">The sequence shown here is derived from an EMBL/GenBank/DDBJ whole genome shotgun (WGS) entry which is preliminary data.</text>
</comment>
<dbReference type="GO" id="GO:0005886">
    <property type="term" value="C:plasma membrane"/>
    <property type="evidence" value="ECO:0007669"/>
    <property type="project" value="UniProtKB-SubCell"/>
</dbReference>
<evidence type="ECO:0000256" key="6">
    <source>
        <dbReference type="ARBA" id="ARBA00023136"/>
    </source>
</evidence>
<dbReference type="EMBL" id="VSSQ01004538">
    <property type="protein sequence ID" value="MPM25613.1"/>
    <property type="molecule type" value="Genomic_DNA"/>
</dbReference>
<organism evidence="10">
    <name type="scientific">bioreactor metagenome</name>
    <dbReference type="NCBI Taxonomy" id="1076179"/>
    <lineage>
        <taxon>unclassified sequences</taxon>
        <taxon>metagenomes</taxon>
        <taxon>ecological metagenomes</taxon>
    </lineage>
</organism>
<keyword evidence="3" id="KW-0997">Cell inner membrane</keyword>
<evidence type="ECO:0000256" key="1">
    <source>
        <dbReference type="ARBA" id="ARBA00004651"/>
    </source>
</evidence>
<dbReference type="InterPro" id="IPR050539">
    <property type="entry name" value="ThrE_Dicarb/AminoAcid_Exp"/>
</dbReference>
<evidence type="ECO:0000313" key="10">
    <source>
        <dbReference type="EMBL" id="MPM25613.1"/>
    </source>
</evidence>
<keyword evidence="2" id="KW-1003">Cell membrane</keyword>
<feature type="transmembrane region" description="Helical" evidence="8">
    <location>
        <begin position="113"/>
        <end position="137"/>
    </location>
</feature>
<dbReference type="PANTHER" id="PTHR34390:SF1">
    <property type="entry name" value="SUCCINATE TRANSPORTER SUBUNIT YJJB-RELATED"/>
    <property type="match status" value="1"/>
</dbReference>
<evidence type="ECO:0000256" key="4">
    <source>
        <dbReference type="ARBA" id="ARBA00022692"/>
    </source>
</evidence>
<evidence type="ECO:0000256" key="8">
    <source>
        <dbReference type="SAM" id="Phobius"/>
    </source>
</evidence>
<keyword evidence="5 8" id="KW-1133">Transmembrane helix</keyword>
<accession>A0A644YGJ6</accession>
<evidence type="ECO:0000256" key="7">
    <source>
        <dbReference type="ARBA" id="ARBA00034125"/>
    </source>
</evidence>
<protein>
    <recommendedName>
        <fullName evidence="9">Threonine/Serine exporter ThrE domain-containing protein</fullName>
    </recommendedName>
</protein>
<sequence>MSPGYFLPCLFAFAASVGFSLLLNVHGRGILICGLGGALGWFSYLLVQLPGANVFVCSFFAAVVVSGYAEIMARVNKDPVTGYLLLSFFPLVPGAGIYRTMEYSIAGDTARFLITGLETAGIAGCLAIGVLMVSTVVRIPSILRAGRASGDAK</sequence>
<feature type="transmembrane region" description="Helical" evidence="8">
    <location>
        <begin position="5"/>
        <end position="23"/>
    </location>
</feature>
<comment type="subcellular location">
    <subcellularLocation>
        <location evidence="1">Cell membrane</location>
        <topology evidence="1">Multi-pass membrane protein</topology>
    </subcellularLocation>
</comment>
<comment type="similarity">
    <text evidence="7">Belongs to the ThrE exporter (TC 2.A.79) family.</text>
</comment>
<proteinExistence type="inferred from homology"/>
<keyword evidence="4 8" id="KW-0812">Transmembrane</keyword>
<feature type="transmembrane region" description="Helical" evidence="8">
    <location>
        <begin position="53"/>
        <end position="71"/>
    </location>
</feature>
<dbReference type="GO" id="GO:0015744">
    <property type="term" value="P:succinate transport"/>
    <property type="evidence" value="ECO:0007669"/>
    <property type="project" value="TreeGrafter"/>
</dbReference>
<feature type="transmembrane region" description="Helical" evidence="8">
    <location>
        <begin position="30"/>
        <end position="47"/>
    </location>
</feature>
<evidence type="ECO:0000259" key="9">
    <source>
        <dbReference type="Pfam" id="PF12821"/>
    </source>
</evidence>
<dbReference type="Pfam" id="PF12821">
    <property type="entry name" value="ThrE_2"/>
    <property type="match status" value="1"/>
</dbReference>
<feature type="transmembrane region" description="Helical" evidence="8">
    <location>
        <begin position="83"/>
        <end position="101"/>
    </location>
</feature>
<dbReference type="InterPro" id="IPR024528">
    <property type="entry name" value="ThrE_2"/>
</dbReference>
<feature type="domain" description="Threonine/Serine exporter ThrE" evidence="9">
    <location>
        <begin position="9"/>
        <end position="136"/>
    </location>
</feature>
<reference evidence="10" key="1">
    <citation type="submission" date="2019-08" db="EMBL/GenBank/DDBJ databases">
        <authorList>
            <person name="Kucharzyk K."/>
            <person name="Murdoch R.W."/>
            <person name="Higgins S."/>
            <person name="Loffler F."/>
        </authorList>
    </citation>
    <scope>NUCLEOTIDE SEQUENCE</scope>
</reference>
<evidence type="ECO:0000256" key="5">
    <source>
        <dbReference type="ARBA" id="ARBA00022989"/>
    </source>
</evidence>
<name>A0A644YGJ6_9ZZZZ</name>
<gene>
    <name evidence="10" type="ORF">SDC9_72110</name>
</gene>
<evidence type="ECO:0000256" key="3">
    <source>
        <dbReference type="ARBA" id="ARBA00022519"/>
    </source>
</evidence>
<keyword evidence="6 8" id="KW-0472">Membrane</keyword>
<evidence type="ECO:0000256" key="2">
    <source>
        <dbReference type="ARBA" id="ARBA00022475"/>
    </source>
</evidence>